<dbReference type="Gene3D" id="3.90.226.10">
    <property type="entry name" value="2-enoyl-CoA Hydratase, Chain A, domain 1"/>
    <property type="match status" value="1"/>
</dbReference>
<evidence type="ECO:0000313" key="3">
    <source>
        <dbReference type="EMBL" id="RCX07595.1"/>
    </source>
</evidence>
<dbReference type="Proteomes" id="UP000252174">
    <property type="component" value="Unassembled WGS sequence"/>
</dbReference>
<dbReference type="Gene3D" id="1.10.12.10">
    <property type="entry name" value="Lyase 2-enoyl-coa Hydratase, Chain A, domain 2"/>
    <property type="match status" value="1"/>
</dbReference>
<dbReference type="CDD" id="cd06558">
    <property type="entry name" value="crotonase-like"/>
    <property type="match status" value="1"/>
</dbReference>
<proteinExistence type="inferred from homology"/>
<evidence type="ECO:0000256" key="1">
    <source>
        <dbReference type="ARBA" id="ARBA00005254"/>
    </source>
</evidence>
<evidence type="ECO:0000256" key="2">
    <source>
        <dbReference type="ARBA" id="ARBA00023239"/>
    </source>
</evidence>
<dbReference type="PANTHER" id="PTHR42964">
    <property type="entry name" value="ENOYL-COA HYDRATASE"/>
    <property type="match status" value="1"/>
</dbReference>
<dbReference type="GO" id="GO:0016853">
    <property type="term" value="F:isomerase activity"/>
    <property type="evidence" value="ECO:0007669"/>
    <property type="project" value="UniProtKB-KW"/>
</dbReference>
<keyword evidence="3" id="KW-0413">Isomerase</keyword>
<organism evidence="3 4">
    <name type="scientific">Extensimonas vulgaris</name>
    <dbReference type="NCBI Taxonomy" id="1031594"/>
    <lineage>
        <taxon>Bacteria</taxon>
        <taxon>Pseudomonadati</taxon>
        <taxon>Pseudomonadota</taxon>
        <taxon>Betaproteobacteria</taxon>
        <taxon>Burkholderiales</taxon>
        <taxon>Comamonadaceae</taxon>
        <taxon>Extensimonas</taxon>
    </lineage>
</organism>
<gene>
    <name evidence="3" type="ORF">DFR45_1126</name>
</gene>
<dbReference type="SUPFAM" id="SSF52096">
    <property type="entry name" value="ClpP/crotonase"/>
    <property type="match status" value="1"/>
</dbReference>
<comment type="caution">
    <text evidence="3">The sequence shown here is derived from an EMBL/GenBank/DDBJ whole genome shotgun (WGS) entry which is preliminary data.</text>
</comment>
<dbReference type="InterPro" id="IPR014748">
    <property type="entry name" value="Enoyl-CoA_hydra_C"/>
</dbReference>
<dbReference type="InterPro" id="IPR051683">
    <property type="entry name" value="Enoyl-CoA_Hydratase/Isomerase"/>
</dbReference>
<dbReference type="EMBL" id="QPJU01000012">
    <property type="protein sequence ID" value="RCX07595.1"/>
    <property type="molecule type" value="Genomic_DNA"/>
</dbReference>
<keyword evidence="4" id="KW-1185">Reference proteome</keyword>
<dbReference type="PANTHER" id="PTHR42964:SF1">
    <property type="entry name" value="POLYKETIDE BIOSYNTHESIS ENOYL-COA HYDRATASE PKSH-RELATED"/>
    <property type="match status" value="1"/>
</dbReference>
<dbReference type="GO" id="GO:0016836">
    <property type="term" value="F:hydro-lyase activity"/>
    <property type="evidence" value="ECO:0007669"/>
    <property type="project" value="UniProtKB-ARBA"/>
</dbReference>
<sequence length="265" mass="28224">MHEVMEQTVDTIRWSVAHGIGRIVFDRSDGPHTLALAATAALARAVDEVAEARPRVVLLSGSGGLFSAGGNIAEMRAHAETLESYLRALVDIAHPALLRLSQLPVPVVTAINGPVGGGGVGWALCGDFALAAASMKLRTGYVALGLSPDMGASYFVTRRVGAMRARQLFMLSDPIDARQCLEMGLVDEVVPDSELAQRAEALCARLAAAPRGSLAKIKHLCEGAMQRGLQAQLALEQALLQECTHSQDAREGLQAFLEKRAPRFH</sequence>
<name>A0A369AER7_9BURK</name>
<dbReference type="RefSeq" id="WP_241659461.1">
    <property type="nucleotide sequence ID" value="NZ_QPJU01000012.1"/>
</dbReference>
<evidence type="ECO:0000313" key="4">
    <source>
        <dbReference type="Proteomes" id="UP000252174"/>
    </source>
</evidence>
<dbReference type="InterPro" id="IPR029045">
    <property type="entry name" value="ClpP/crotonase-like_dom_sf"/>
</dbReference>
<comment type="similarity">
    <text evidence="1">Belongs to the enoyl-CoA hydratase/isomerase family.</text>
</comment>
<reference evidence="3 4" key="1">
    <citation type="submission" date="2018-07" db="EMBL/GenBank/DDBJ databases">
        <title>Genomic Encyclopedia of Type Strains, Phase IV (KMG-IV): sequencing the most valuable type-strain genomes for metagenomic binning, comparative biology and taxonomic classification.</title>
        <authorList>
            <person name="Goeker M."/>
        </authorList>
    </citation>
    <scope>NUCLEOTIDE SEQUENCE [LARGE SCALE GENOMIC DNA]</scope>
    <source>
        <strain evidence="3 4">DSM 100911</strain>
    </source>
</reference>
<dbReference type="InterPro" id="IPR001753">
    <property type="entry name" value="Enoyl-CoA_hydra/iso"/>
</dbReference>
<dbReference type="Pfam" id="PF00378">
    <property type="entry name" value="ECH_1"/>
    <property type="match status" value="1"/>
</dbReference>
<dbReference type="AlphaFoldDB" id="A0A369AER7"/>
<keyword evidence="2" id="KW-0456">Lyase</keyword>
<protein>
    <submittedName>
        <fullName evidence="3">2-(1,2-epoxy-1,2-dihydrophenyl)acetyl-CoA isomerase</fullName>
    </submittedName>
</protein>
<accession>A0A369AER7</accession>
<dbReference type="FunFam" id="1.10.12.10:FF:000001">
    <property type="entry name" value="Probable enoyl-CoA hydratase, mitochondrial"/>
    <property type="match status" value="1"/>
</dbReference>